<dbReference type="OrthoDB" id="5179393at2"/>
<dbReference type="Proteomes" id="UP000517694">
    <property type="component" value="Unassembled WGS sequence"/>
</dbReference>
<keyword evidence="2" id="KW-1185">Reference proteome</keyword>
<sequence length="133" mass="14077">MLADAVGADGDVAGRHGQALFAAAGELLLAQVLPRSPARDTGRYSRIPDAMPLAVQHAPDIAYLAVVICRERLPEADGDEYVPTEVQQDDSIAAYLQPGHWPTSAVAPEPLASYGHPADEWQHAAGQVTNAVE</sequence>
<protein>
    <submittedName>
        <fullName evidence="1">Uncharacterized protein</fullName>
    </submittedName>
</protein>
<organism evidence="1 2">
    <name type="scientific">Streptomyces mexicanus</name>
    <dbReference type="NCBI Taxonomy" id="178566"/>
    <lineage>
        <taxon>Bacteria</taxon>
        <taxon>Bacillati</taxon>
        <taxon>Actinomycetota</taxon>
        <taxon>Actinomycetes</taxon>
        <taxon>Kitasatosporales</taxon>
        <taxon>Streptomycetaceae</taxon>
        <taxon>Streptomyces</taxon>
    </lineage>
</organism>
<dbReference type="EMBL" id="JACMHY010000013">
    <property type="protein sequence ID" value="MBC2868717.1"/>
    <property type="molecule type" value="Genomic_DNA"/>
</dbReference>
<proteinExistence type="predicted"/>
<gene>
    <name evidence="1" type="ORF">H1R13_28255</name>
</gene>
<comment type="caution">
    <text evidence="1">The sequence shown here is derived from an EMBL/GenBank/DDBJ whole genome shotgun (WGS) entry which is preliminary data.</text>
</comment>
<evidence type="ECO:0000313" key="1">
    <source>
        <dbReference type="EMBL" id="MBC2868717.1"/>
    </source>
</evidence>
<accession>A0A7X1LTG0</accession>
<reference evidence="1 2" key="1">
    <citation type="submission" date="2020-08" db="EMBL/GenBank/DDBJ databases">
        <title>Whole-Genome Sequence of French Clinical Streptomyces mexicanus Strain Q0842.</title>
        <authorList>
            <person name="Boxberger M."/>
            <person name="La Scola B."/>
        </authorList>
    </citation>
    <scope>NUCLEOTIDE SEQUENCE [LARGE SCALE GENOMIC DNA]</scope>
    <source>
        <strain evidence="1 2">Marseille-Q0842</strain>
    </source>
</reference>
<dbReference type="RefSeq" id="WP_159664877.1">
    <property type="nucleotide sequence ID" value="NZ_JACMHY010000013.1"/>
</dbReference>
<dbReference type="AlphaFoldDB" id="A0A7X1LTG0"/>
<name>A0A7X1LTG0_9ACTN</name>
<evidence type="ECO:0000313" key="2">
    <source>
        <dbReference type="Proteomes" id="UP000517694"/>
    </source>
</evidence>